<proteinExistence type="predicted"/>
<evidence type="ECO:0000313" key="2">
    <source>
        <dbReference type="Proteomes" id="UP001177003"/>
    </source>
</evidence>
<dbReference type="AlphaFoldDB" id="A0AA35ZK21"/>
<dbReference type="EMBL" id="OX465083">
    <property type="protein sequence ID" value="CAI9294038.1"/>
    <property type="molecule type" value="Genomic_DNA"/>
</dbReference>
<name>A0AA35ZK21_LACSI</name>
<organism evidence="1 2">
    <name type="scientific">Lactuca saligna</name>
    <name type="common">Willowleaf lettuce</name>
    <dbReference type="NCBI Taxonomy" id="75948"/>
    <lineage>
        <taxon>Eukaryota</taxon>
        <taxon>Viridiplantae</taxon>
        <taxon>Streptophyta</taxon>
        <taxon>Embryophyta</taxon>
        <taxon>Tracheophyta</taxon>
        <taxon>Spermatophyta</taxon>
        <taxon>Magnoliopsida</taxon>
        <taxon>eudicotyledons</taxon>
        <taxon>Gunneridae</taxon>
        <taxon>Pentapetalae</taxon>
        <taxon>asterids</taxon>
        <taxon>campanulids</taxon>
        <taxon>Asterales</taxon>
        <taxon>Asteraceae</taxon>
        <taxon>Cichorioideae</taxon>
        <taxon>Cichorieae</taxon>
        <taxon>Lactucinae</taxon>
        <taxon>Lactuca</taxon>
    </lineage>
</organism>
<accession>A0AA35ZK21</accession>
<keyword evidence="2" id="KW-1185">Reference proteome</keyword>
<evidence type="ECO:0000313" key="1">
    <source>
        <dbReference type="EMBL" id="CAI9294038.1"/>
    </source>
</evidence>
<sequence>MYFPYYEEMIFTCVVSSSDEETESDEASLHPRKTYKTVFVAKLLGGIGDVLGEKFYVLRQKGRMVVPSSSLTPPSPFTGSFPVDLRFGSVFGGVSSSPKGSSQQERPTMVGEVGTTSYSLFSRPMLRVGRLQRIPYWRKTSPPKNGVVVLTLQL</sequence>
<protein>
    <submittedName>
        <fullName evidence="1">Uncharacterized protein</fullName>
    </submittedName>
</protein>
<reference evidence="1" key="1">
    <citation type="submission" date="2023-04" db="EMBL/GenBank/DDBJ databases">
        <authorList>
            <person name="Vijverberg K."/>
            <person name="Xiong W."/>
            <person name="Schranz E."/>
        </authorList>
    </citation>
    <scope>NUCLEOTIDE SEQUENCE</scope>
</reference>
<gene>
    <name evidence="1" type="ORF">LSALG_LOCUS33034</name>
</gene>
<dbReference type="Proteomes" id="UP001177003">
    <property type="component" value="Chromosome 7"/>
</dbReference>